<dbReference type="EMBL" id="MU004236">
    <property type="protein sequence ID" value="KAF2668407.1"/>
    <property type="molecule type" value="Genomic_DNA"/>
</dbReference>
<feature type="region of interest" description="Disordered" evidence="1">
    <location>
        <begin position="435"/>
        <end position="475"/>
    </location>
</feature>
<feature type="region of interest" description="Disordered" evidence="1">
    <location>
        <begin position="238"/>
        <end position="283"/>
    </location>
</feature>
<dbReference type="Pfam" id="PF20778">
    <property type="entry name" value="SLS1_C"/>
    <property type="match status" value="1"/>
</dbReference>
<proteinExistence type="predicted"/>
<dbReference type="Pfam" id="PF20776">
    <property type="entry name" value="SLS1_N"/>
    <property type="match status" value="1"/>
</dbReference>
<feature type="compositionally biased region" description="Basic and acidic residues" evidence="1">
    <location>
        <begin position="441"/>
        <end position="460"/>
    </location>
</feature>
<feature type="compositionally biased region" description="Low complexity" evidence="1">
    <location>
        <begin position="137"/>
        <end position="150"/>
    </location>
</feature>
<sequence length="1032" mass="115470">MLAPVRRGIQLQKARCSHRPLCIPSLRPSPRLPPSRCYATGLPAEQDSQTSSSGNDTRATGEAPLYSSQKNTKGVSLRLGRIRNKKDGKTFQSKSKQLAVDSFGKPAEVLILAQSESNNDDIDDVDKGTKILEFKSQAEGSESSEPSQSQNVDTDDAPANAPRNESTQTTLSKIVNSADNKTGEDGSDLQDVFADFEKLRPQRVSPTVPPVLSFAEAESLQELIAKTFTVGQITQYRKAHQQKLNPKRSLESPWTQREIKKEQHAAPSSESKSAKPVSKKQRQAAHKKVLISGMLKACWEVETEGEYSNIVSASRPMNQHNCHFLTVGQPSNIQEIEDYLKVKIEIDTERDLHAEQAPRVFKADESINEGLSDSSTEADTTDNGHVTIENATNKDGPARFIRVTGAQPMVKHATHRINELCRNIITERIDLIAMQTSWSPKPDKTRDDQKSKGEASDRPKSLSQEHSISKTQFDKRPFQVEIQSKDLQNIADRNRCIITWAKKSDSTINGQEDAVQTEQRVIKILAGNRLDLISVKHALLSLTKYFETVQRVTIPLPVGRRKNRLLTNRLVPVPSHISSSFLPVPFLRTVEVSTTSDEQKDVSFKETNLHIAQSKKKELLWKNLYHVFAPYEKGHDLNKESRGKFGPACSWLTKCNVSTSATLGYFLSQAGPQNSKLPESLKHIAEPFQLPQTEFLADPSTTTFLPFTPNLFPLLRELNYSEHFKRRTKLKLHLVPEPLPGRKSNTIPFQFPEVEVVFRLNPTDRATTYIQSIAAVVKNETHNLMLPHMPLDLQFSTTIESSHKTIQRHNITAGPKSTTKPNIADDMTPAELLETLDERASLEDLEIANNVKIASQTSNDSIIFGKEYGDGFDLTQHEGFAPFLRQILAQIVENKPIKQLHAEPILSFPHSLLATTPQAIKPRFNKIRYMIADVQKRETLSFSVANQSEDPAELRTCEKFPASLSMLSLPNGGQVGSFSLHLTGDPNVEIADTTSPSKNKKQTTELRNRMARQFVDTSLWLVDKVAELHKKT</sequence>
<dbReference type="AlphaFoldDB" id="A0A6A6UAD7"/>
<evidence type="ECO:0000313" key="5">
    <source>
        <dbReference type="Proteomes" id="UP000799302"/>
    </source>
</evidence>
<feature type="compositionally biased region" description="Low complexity" evidence="1">
    <location>
        <begin position="265"/>
        <end position="276"/>
    </location>
</feature>
<evidence type="ECO:0000313" key="4">
    <source>
        <dbReference type="EMBL" id="KAF2668407.1"/>
    </source>
</evidence>
<feature type="compositionally biased region" description="Low complexity" evidence="1">
    <location>
        <begin position="24"/>
        <end position="37"/>
    </location>
</feature>
<feature type="region of interest" description="Disordered" evidence="1">
    <location>
        <begin position="136"/>
        <end position="168"/>
    </location>
</feature>
<feature type="region of interest" description="Disordered" evidence="1">
    <location>
        <begin position="24"/>
        <end position="75"/>
    </location>
</feature>
<feature type="compositionally biased region" description="Polar residues" evidence="1">
    <location>
        <begin position="461"/>
        <end position="471"/>
    </location>
</feature>
<dbReference type="Proteomes" id="UP000799302">
    <property type="component" value="Unassembled WGS sequence"/>
</dbReference>
<name>A0A6A6UAD7_9PEZI</name>
<evidence type="ECO:0000259" key="3">
    <source>
        <dbReference type="Pfam" id="PF20778"/>
    </source>
</evidence>
<gene>
    <name evidence="4" type="ORF">BT63DRAFT_414416</name>
</gene>
<feature type="domain" description="SLS1 N-terminal" evidence="2">
    <location>
        <begin position="188"/>
        <end position="303"/>
    </location>
</feature>
<reference evidence="4" key="1">
    <citation type="journal article" date="2020" name="Stud. Mycol.">
        <title>101 Dothideomycetes genomes: a test case for predicting lifestyles and emergence of pathogens.</title>
        <authorList>
            <person name="Haridas S."/>
            <person name="Albert R."/>
            <person name="Binder M."/>
            <person name="Bloem J."/>
            <person name="Labutti K."/>
            <person name="Salamov A."/>
            <person name="Andreopoulos B."/>
            <person name="Baker S."/>
            <person name="Barry K."/>
            <person name="Bills G."/>
            <person name="Bluhm B."/>
            <person name="Cannon C."/>
            <person name="Castanera R."/>
            <person name="Culley D."/>
            <person name="Daum C."/>
            <person name="Ezra D."/>
            <person name="Gonzalez J."/>
            <person name="Henrissat B."/>
            <person name="Kuo A."/>
            <person name="Liang C."/>
            <person name="Lipzen A."/>
            <person name="Lutzoni F."/>
            <person name="Magnuson J."/>
            <person name="Mondo S."/>
            <person name="Nolan M."/>
            <person name="Ohm R."/>
            <person name="Pangilinan J."/>
            <person name="Park H.-J."/>
            <person name="Ramirez L."/>
            <person name="Alfaro M."/>
            <person name="Sun H."/>
            <person name="Tritt A."/>
            <person name="Yoshinaga Y."/>
            <person name="Zwiers L.-H."/>
            <person name="Turgeon B."/>
            <person name="Goodwin S."/>
            <person name="Spatafora J."/>
            <person name="Crous P."/>
            <person name="Grigoriev I."/>
        </authorList>
    </citation>
    <scope>NUCLEOTIDE SEQUENCE</scope>
    <source>
        <strain evidence="4">CBS 115976</strain>
    </source>
</reference>
<feature type="region of interest" description="Disordered" evidence="1">
    <location>
        <begin position="366"/>
        <end position="393"/>
    </location>
</feature>
<organism evidence="4 5">
    <name type="scientific">Microthyrium microscopicum</name>
    <dbReference type="NCBI Taxonomy" id="703497"/>
    <lineage>
        <taxon>Eukaryota</taxon>
        <taxon>Fungi</taxon>
        <taxon>Dikarya</taxon>
        <taxon>Ascomycota</taxon>
        <taxon>Pezizomycotina</taxon>
        <taxon>Dothideomycetes</taxon>
        <taxon>Dothideomycetes incertae sedis</taxon>
        <taxon>Microthyriales</taxon>
        <taxon>Microthyriaceae</taxon>
        <taxon>Microthyrium</taxon>
    </lineage>
</organism>
<dbReference type="InterPro" id="IPR048401">
    <property type="entry name" value="SLS1_C"/>
</dbReference>
<feature type="domain" description="SLS1 C-terminal" evidence="3">
    <location>
        <begin position="592"/>
        <end position="943"/>
    </location>
</feature>
<dbReference type="InterPro" id="IPR048400">
    <property type="entry name" value="SLS1_N"/>
</dbReference>
<feature type="compositionally biased region" description="Polar residues" evidence="1">
    <location>
        <begin position="46"/>
        <end position="58"/>
    </location>
</feature>
<keyword evidence="5" id="KW-1185">Reference proteome</keyword>
<evidence type="ECO:0000259" key="2">
    <source>
        <dbReference type="Pfam" id="PF20776"/>
    </source>
</evidence>
<accession>A0A6A6UAD7</accession>
<protein>
    <submittedName>
        <fullName evidence="4">Uncharacterized protein</fullName>
    </submittedName>
</protein>
<feature type="compositionally biased region" description="Polar residues" evidence="1">
    <location>
        <begin position="369"/>
        <end position="393"/>
    </location>
</feature>
<evidence type="ECO:0000256" key="1">
    <source>
        <dbReference type="SAM" id="MobiDB-lite"/>
    </source>
</evidence>